<evidence type="ECO:0000256" key="7">
    <source>
        <dbReference type="PROSITE-ProRule" id="PRU00409"/>
    </source>
</evidence>
<dbReference type="EMBL" id="CP123443">
    <property type="protein sequence ID" value="WGK69319.1"/>
    <property type="molecule type" value="Genomic_DNA"/>
</dbReference>
<evidence type="ECO:0000256" key="2">
    <source>
        <dbReference type="ARBA" id="ARBA00013263"/>
    </source>
</evidence>
<protein>
    <recommendedName>
        <fullName evidence="2">biotin carboxylase</fullName>
        <ecNumber evidence="2">6.3.4.14</ecNumber>
    </recommendedName>
</protein>
<dbReference type="PROSITE" id="PS00867">
    <property type="entry name" value="CPSASE_2"/>
    <property type="match status" value="1"/>
</dbReference>
<dbReference type="Proteomes" id="UP001228690">
    <property type="component" value="Chromosome"/>
</dbReference>
<dbReference type="Pfam" id="PF02786">
    <property type="entry name" value="CPSase_L_D2"/>
    <property type="match status" value="1"/>
</dbReference>
<dbReference type="PROSITE" id="PS00866">
    <property type="entry name" value="CPSASE_1"/>
    <property type="match status" value="1"/>
</dbReference>
<dbReference type="InterPro" id="IPR005482">
    <property type="entry name" value="Biotin_COase_C"/>
</dbReference>
<evidence type="ECO:0000313" key="11">
    <source>
        <dbReference type="Proteomes" id="UP001228690"/>
    </source>
</evidence>
<evidence type="ECO:0000256" key="4">
    <source>
        <dbReference type="ARBA" id="ARBA00022741"/>
    </source>
</evidence>
<name>A0ABY8MH63_9SPIO</name>
<evidence type="ECO:0000256" key="5">
    <source>
        <dbReference type="ARBA" id="ARBA00022840"/>
    </source>
</evidence>
<evidence type="ECO:0000259" key="9">
    <source>
        <dbReference type="PROSITE" id="PS50979"/>
    </source>
</evidence>
<dbReference type="InterPro" id="IPR011761">
    <property type="entry name" value="ATP-grasp"/>
</dbReference>
<dbReference type="InterPro" id="IPR051602">
    <property type="entry name" value="ACC_Biotin_Carboxylase"/>
</dbReference>
<feature type="domain" description="Biotin carboxylation" evidence="9">
    <location>
        <begin position="1"/>
        <end position="438"/>
    </location>
</feature>
<feature type="domain" description="ATP-grasp" evidence="8">
    <location>
        <begin position="120"/>
        <end position="317"/>
    </location>
</feature>
<proteinExistence type="predicted"/>
<evidence type="ECO:0000313" key="10">
    <source>
        <dbReference type="EMBL" id="WGK69319.1"/>
    </source>
</evidence>
<dbReference type="RefSeq" id="WP_326927502.1">
    <property type="nucleotide sequence ID" value="NZ_CP123443.1"/>
</dbReference>
<dbReference type="SMART" id="SM00878">
    <property type="entry name" value="Biotin_carb_C"/>
    <property type="match status" value="1"/>
</dbReference>
<dbReference type="InterPro" id="IPR005481">
    <property type="entry name" value="BC-like_N"/>
</dbReference>
<keyword evidence="11" id="KW-1185">Reference proteome</keyword>
<keyword evidence="4 7" id="KW-0547">Nucleotide-binding</keyword>
<dbReference type="PANTHER" id="PTHR48095">
    <property type="entry name" value="PYRUVATE CARBOXYLASE SUBUNIT A"/>
    <property type="match status" value="1"/>
</dbReference>
<dbReference type="Pfam" id="PF00289">
    <property type="entry name" value="Biotin_carb_N"/>
    <property type="match status" value="1"/>
</dbReference>
<dbReference type="PROSITE" id="PS50979">
    <property type="entry name" value="BC"/>
    <property type="match status" value="1"/>
</dbReference>
<evidence type="ECO:0000256" key="1">
    <source>
        <dbReference type="ARBA" id="ARBA00003761"/>
    </source>
</evidence>
<comment type="function">
    <text evidence="1">This protein is a component of the acetyl coenzyme A carboxylase complex; first, biotin carboxylase catalyzes the carboxylation of the carrier protein and then the transcarboxylase transfers the carboxyl group to form malonyl-CoA.</text>
</comment>
<dbReference type="InterPro" id="IPR005479">
    <property type="entry name" value="CPAse_ATP-bd"/>
</dbReference>
<keyword evidence="3" id="KW-0436">Ligase</keyword>
<evidence type="ECO:0000256" key="6">
    <source>
        <dbReference type="ARBA" id="ARBA00048600"/>
    </source>
</evidence>
<dbReference type="SUPFAM" id="SSF51246">
    <property type="entry name" value="Rudiment single hybrid motif"/>
    <property type="match status" value="1"/>
</dbReference>
<dbReference type="SUPFAM" id="SSF52440">
    <property type="entry name" value="PreATP-grasp domain"/>
    <property type="match status" value="1"/>
</dbReference>
<dbReference type="SUPFAM" id="SSF56059">
    <property type="entry name" value="Glutathione synthetase ATP-binding domain-like"/>
    <property type="match status" value="1"/>
</dbReference>
<accession>A0ABY8MH63</accession>
<reference evidence="10 11" key="1">
    <citation type="submission" date="2023-04" db="EMBL/GenBank/DDBJ databases">
        <title>Spirochaete genome identified in red abalone sample constitutes a novel genus.</title>
        <authorList>
            <person name="Sharma S.P."/>
            <person name="Purcell C.M."/>
            <person name="Hyde J.R."/>
            <person name="Severin A.J."/>
        </authorList>
    </citation>
    <scope>NUCLEOTIDE SEQUENCE [LARGE SCALE GENOMIC DNA]</scope>
    <source>
        <strain evidence="10 11">SP-2023</strain>
    </source>
</reference>
<evidence type="ECO:0000259" key="8">
    <source>
        <dbReference type="PROSITE" id="PS50975"/>
    </source>
</evidence>
<dbReference type="InterPro" id="IPR016185">
    <property type="entry name" value="PreATP-grasp_dom_sf"/>
</dbReference>
<keyword evidence="5 7" id="KW-0067">ATP-binding</keyword>
<dbReference type="PROSITE" id="PS50975">
    <property type="entry name" value="ATP_GRASP"/>
    <property type="match status" value="1"/>
</dbReference>
<comment type="catalytic activity">
    <reaction evidence="6">
        <text>N(6)-biotinyl-L-lysyl-[protein] + hydrogencarbonate + ATP = N(6)-carboxybiotinyl-L-lysyl-[protein] + ADP + phosphate + H(+)</text>
        <dbReference type="Rhea" id="RHEA:13501"/>
        <dbReference type="Rhea" id="RHEA-COMP:10505"/>
        <dbReference type="Rhea" id="RHEA-COMP:10506"/>
        <dbReference type="ChEBI" id="CHEBI:15378"/>
        <dbReference type="ChEBI" id="CHEBI:17544"/>
        <dbReference type="ChEBI" id="CHEBI:30616"/>
        <dbReference type="ChEBI" id="CHEBI:43474"/>
        <dbReference type="ChEBI" id="CHEBI:83144"/>
        <dbReference type="ChEBI" id="CHEBI:83145"/>
        <dbReference type="ChEBI" id="CHEBI:456216"/>
        <dbReference type="EC" id="6.3.4.14"/>
    </reaction>
</comment>
<dbReference type="Pfam" id="PF02785">
    <property type="entry name" value="Biotin_carb_C"/>
    <property type="match status" value="1"/>
</dbReference>
<dbReference type="EC" id="6.3.4.14" evidence="2"/>
<dbReference type="InterPro" id="IPR011764">
    <property type="entry name" value="Biotin_carboxylation_dom"/>
</dbReference>
<sequence>MIKSLLIANRGEIAVRIIRTCRELGIKTVAVYSEADRDALHVKMADKAYCIGPPPSAKSYLRMDSLVTVAANMQCDAIHPGVGFLSENADFAGLVREHGMTFIGAKPEVIKALGDKVEAKRIAEEVGIRTIPGSKEAINGQVEKAGELAAEMGYPVIIKAAAGGGGRGMRIVEEPGELAKALTIAANEAESNFADGTVYMEKYLFSPRHVEIQVLGDGRDNVLHLGERDCSVQKNHQKLLEESPSTVVSGEMREKMGQDAIRLFRHLNYAGAGTIEFLVCEGQYYFMEVNARVQVEHTVTEMTTGVDIIRQQILGCVDGKMEVSQDDIRIRGYALEARINALTPGLVTKFEAPLGPMTRTDTFLYSGCNVSPYYDSMVAKIIVQAMTREEGLKRMERALHELVIEGIKVNVDEQLTILQSPAFRTGKFGTDVYNKIIAAKK</sequence>
<dbReference type="InterPro" id="IPR011054">
    <property type="entry name" value="Rudment_hybrid_motif"/>
</dbReference>
<gene>
    <name evidence="10" type="ORF">P0082_00240</name>
</gene>
<dbReference type="Gene3D" id="3.30.470.20">
    <property type="entry name" value="ATP-grasp fold, B domain"/>
    <property type="match status" value="1"/>
</dbReference>
<evidence type="ECO:0000256" key="3">
    <source>
        <dbReference type="ARBA" id="ARBA00022598"/>
    </source>
</evidence>
<organism evidence="10 11">
    <name type="scientific">Candidatus Haliotispira prima</name>
    <dbReference type="NCBI Taxonomy" id="3034016"/>
    <lineage>
        <taxon>Bacteria</taxon>
        <taxon>Pseudomonadati</taxon>
        <taxon>Spirochaetota</taxon>
        <taxon>Spirochaetia</taxon>
        <taxon>Spirochaetales</taxon>
        <taxon>Spirochaetaceae</taxon>
        <taxon>Candidatus Haliotispira</taxon>
    </lineage>
</organism>
<dbReference type="PANTHER" id="PTHR48095:SF2">
    <property type="entry name" value="BIOTIN CARBOXYLASE, CHLOROPLASTIC"/>
    <property type="match status" value="1"/>
</dbReference>